<sequence>MESPIDELVNVLPIHYTNSHAPNIQIHQFPLFTRPLQIPPSAVLSGKRISARIKSNVHRLEIHIPADSRPEVWNTDRTKELGVARAEDDHEKNQDTKEKEGEEPRLSEIRLRSEEIFQRGVHMLGVVRAGKLHLHPITQTHQFRPNLTYLDVLSRKNKRFRGGGSDSESDDGPPLDPDDPIQILAIKKERKTGEVREVQVSARKVDDRGAQSQGGLSAVRREILHIMRTEEDEDWEDLQFCDETSTESEEAFEGVFSQSGEILLCKTNMTAFLKEIHGL</sequence>
<dbReference type="InterPro" id="IPR006886">
    <property type="entry name" value="RNA_pol_III_Rpc5"/>
</dbReference>
<evidence type="ECO:0000313" key="2">
    <source>
        <dbReference type="EMBL" id="KAF9456258.1"/>
    </source>
</evidence>
<dbReference type="Pfam" id="PF04801">
    <property type="entry name" value="RPC5"/>
    <property type="match status" value="1"/>
</dbReference>
<feature type="region of interest" description="Disordered" evidence="1">
    <location>
        <begin position="159"/>
        <end position="180"/>
    </location>
</feature>
<feature type="compositionally biased region" description="Acidic residues" evidence="1">
    <location>
        <begin position="167"/>
        <end position="179"/>
    </location>
</feature>
<keyword evidence="3" id="KW-1185">Reference proteome</keyword>
<feature type="region of interest" description="Disordered" evidence="1">
    <location>
        <begin position="82"/>
        <end position="106"/>
    </location>
</feature>
<dbReference type="GO" id="GO:0005666">
    <property type="term" value="C:RNA polymerase III complex"/>
    <property type="evidence" value="ECO:0007669"/>
    <property type="project" value="TreeGrafter"/>
</dbReference>
<dbReference type="PANTHER" id="PTHR12069:SF0">
    <property type="entry name" value="DNA-DIRECTED RNA POLYMERASE III SUBUNIT RPC5"/>
    <property type="match status" value="1"/>
</dbReference>
<accession>A0A9P5XRJ6</accession>
<name>A0A9P5XRJ6_9AGAR</name>
<dbReference type="EMBL" id="MU150441">
    <property type="protein sequence ID" value="KAF9456258.1"/>
    <property type="molecule type" value="Genomic_DNA"/>
</dbReference>
<dbReference type="GO" id="GO:0042797">
    <property type="term" value="P:tRNA transcription by RNA polymerase III"/>
    <property type="evidence" value="ECO:0007669"/>
    <property type="project" value="TreeGrafter"/>
</dbReference>
<dbReference type="OrthoDB" id="340681at2759"/>
<proteinExistence type="predicted"/>
<dbReference type="PANTHER" id="PTHR12069">
    <property type="entry name" value="DNA-DIRECTED RNA POLYMERASES III 80 KDA POLYPEPTIDE RNA POLYMERASE III SUBUNIT 5"/>
    <property type="match status" value="1"/>
</dbReference>
<gene>
    <name evidence="2" type="ORF">BDZ94DRAFT_1276109</name>
</gene>
<dbReference type="AlphaFoldDB" id="A0A9P5XRJ6"/>
<evidence type="ECO:0000313" key="3">
    <source>
        <dbReference type="Proteomes" id="UP000807353"/>
    </source>
</evidence>
<comment type="caution">
    <text evidence="2">The sequence shown here is derived from an EMBL/GenBank/DDBJ whole genome shotgun (WGS) entry which is preliminary data.</text>
</comment>
<protein>
    <submittedName>
        <fullName evidence="2">Uncharacterized protein</fullName>
    </submittedName>
</protein>
<evidence type="ECO:0000256" key="1">
    <source>
        <dbReference type="SAM" id="MobiDB-lite"/>
    </source>
</evidence>
<organism evidence="2 3">
    <name type="scientific">Collybia nuda</name>
    <dbReference type="NCBI Taxonomy" id="64659"/>
    <lineage>
        <taxon>Eukaryota</taxon>
        <taxon>Fungi</taxon>
        <taxon>Dikarya</taxon>
        <taxon>Basidiomycota</taxon>
        <taxon>Agaricomycotina</taxon>
        <taxon>Agaricomycetes</taxon>
        <taxon>Agaricomycetidae</taxon>
        <taxon>Agaricales</taxon>
        <taxon>Tricholomatineae</taxon>
        <taxon>Clitocybaceae</taxon>
        <taxon>Collybia</taxon>
    </lineage>
</organism>
<dbReference type="Proteomes" id="UP000807353">
    <property type="component" value="Unassembled WGS sequence"/>
</dbReference>
<reference evidence="2" key="1">
    <citation type="submission" date="2020-11" db="EMBL/GenBank/DDBJ databases">
        <authorList>
            <consortium name="DOE Joint Genome Institute"/>
            <person name="Ahrendt S."/>
            <person name="Riley R."/>
            <person name="Andreopoulos W."/>
            <person name="Labutti K."/>
            <person name="Pangilinan J."/>
            <person name="Ruiz-Duenas F.J."/>
            <person name="Barrasa J.M."/>
            <person name="Sanchez-Garcia M."/>
            <person name="Camarero S."/>
            <person name="Miyauchi S."/>
            <person name="Serrano A."/>
            <person name="Linde D."/>
            <person name="Babiker R."/>
            <person name="Drula E."/>
            <person name="Ayuso-Fernandez I."/>
            <person name="Pacheco R."/>
            <person name="Padilla G."/>
            <person name="Ferreira P."/>
            <person name="Barriuso J."/>
            <person name="Kellner H."/>
            <person name="Castanera R."/>
            <person name="Alfaro M."/>
            <person name="Ramirez L."/>
            <person name="Pisabarro A.G."/>
            <person name="Kuo A."/>
            <person name="Tritt A."/>
            <person name="Lipzen A."/>
            <person name="He G."/>
            <person name="Yan M."/>
            <person name="Ng V."/>
            <person name="Cullen D."/>
            <person name="Martin F."/>
            <person name="Rosso M.-N."/>
            <person name="Henrissat B."/>
            <person name="Hibbett D."/>
            <person name="Martinez A.T."/>
            <person name="Grigoriev I.V."/>
        </authorList>
    </citation>
    <scope>NUCLEOTIDE SEQUENCE</scope>
    <source>
        <strain evidence="2">CBS 247.69</strain>
    </source>
</reference>